<dbReference type="Proteomes" id="UP000196053">
    <property type="component" value="Chromosome I"/>
</dbReference>
<organism evidence="2 3">
    <name type="scientific">Herbinix luporum</name>
    <dbReference type="NCBI Taxonomy" id="1679721"/>
    <lineage>
        <taxon>Bacteria</taxon>
        <taxon>Bacillati</taxon>
        <taxon>Bacillota</taxon>
        <taxon>Clostridia</taxon>
        <taxon>Lachnospirales</taxon>
        <taxon>Lachnospiraceae</taxon>
        <taxon>Herbinix</taxon>
    </lineage>
</organism>
<sequence>MNRQIEILAPAGSYESMVAAMNAGCDAVYMGGSMFGARAYADNPDEDTLIKAIREAHLRNKKLYLTVNTLIKEEERLNLLYNYLEKYYLAGLDAVIVQDVGVMHFIHRHFPKLDIHASTQTTITMADGANLLKSMGVSRLVTARELSYMEIKHIRENTDLEIEIFVHGALCYCYSGQCLMSSMIGGRSGNRGRCAQPCRLPYQFFSEGGKISSDKEPYLLSPKDINTVAHIPDLIEAGVDSFKIEGRMKSPEYAAGVSSIYRKYVDLYLAEGKEKFNEYLMGDDYKKDMLNLMDLYNRGGFSQGYGKTYHGKSMMSMVRPNHSGVVVAEVVDIEKGSAKIKLLEDINAQDILEFRNIENIPVYEFTVKDKSYKDSILKIKVGSIPYKHYKNTNTKSNRDRRGSLDIKKGYLLYRTRNNMLLDSIRENYIKKNTKQDIIGHLKAKQGKSLQFSLTYNNITVTVYHNLVEAALKQPMTREKIRSSIDKLGPTLFNFKELIIEADSNIFIPVAWLNEIRREAIDMLEKAIISAYERTEKDLATSDTYEENQQKNTDDLKIRVGIHTEEQFKLAVKYPEISALYGDYESFSLQQLIKMSEVSSNKGKEFYILLPHICRLSTYEKLYKDINILMEHDTITGFIIKNFEEAALILNLYKNTRHKKKVMLNHNMYIFNKESKTFWNKLGINEFCAPIELNQKELKGLGLYDMELMVYGYLPVMVSTQCLYASTKGCNKCKPGIFRMDYLVDRIGKKFYVKTNCNSCYNIIYNGQCLSLLRQAEKIMELKPKGIRLDFTYEAPEEMERVISAYIDVFLYGKKAVVEFDNITGGHFKRGVQ</sequence>
<name>A0A0K8J756_9FIRM</name>
<dbReference type="AlphaFoldDB" id="A0A0K8J756"/>
<dbReference type="Pfam" id="PF01136">
    <property type="entry name" value="Peptidase_U32"/>
    <property type="match status" value="2"/>
</dbReference>
<evidence type="ECO:0000259" key="1">
    <source>
        <dbReference type="Pfam" id="PF12392"/>
    </source>
</evidence>
<dbReference type="PANTHER" id="PTHR30217:SF10">
    <property type="entry name" value="23S RRNA 5-HYDROXYCYTIDINE C2501 SYNTHASE"/>
    <property type="match status" value="1"/>
</dbReference>
<evidence type="ECO:0000313" key="3">
    <source>
        <dbReference type="Proteomes" id="UP000196053"/>
    </source>
</evidence>
<dbReference type="OrthoDB" id="9807498at2"/>
<dbReference type="KEGG" id="hsd:SD1D_1638"/>
<dbReference type="RefSeq" id="WP_058258447.1">
    <property type="nucleotide sequence ID" value="NZ_LN879430.1"/>
</dbReference>
<proteinExistence type="predicted"/>
<dbReference type="EMBL" id="LN879430">
    <property type="protein sequence ID" value="CUH93183.1"/>
    <property type="molecule type" value="Genomic_DNA"/>
</dbReference>
<dbReference type="PROSITE" id="PS01276">
    <property type="entry name" value="PEPTIDASE_U32"/>
    <property type="match status" value="1"/>
</dbReference>
<keyword evidence="3" id="KW-1185">Reference proteome</keyword>
<dbReference type="InterPro" id="IPR001539">
    <property type="entry name" value="Peptidase_U32"/>
</dbReference>
<dbReference type="Pfam" id="PF12392">
    <property type="entry name" value="DUF3656"/>
    <property type="match status" value="1"/>
</dbReference>
<accession>A0A0K8J756</accession>
<evidence type="ECO:0000313" key="2">
    <source>
        <dbReference type="EMBL" id="CUH93183.1"/>
    </source>
</evidence>
<feature type="domain" description="Peptidase U32 collagenase" evidence="1">
    <location>
        <begin position="412"/>
        <end position="527"/>
    </location>
</feature>
<dbReference type="InterPro" id="IPR051454">
    <property type="entry name" value="RNA/ubiquinone_mod_enzymes"/>
</dbReference>
<dbReference type="PANTHER" id="PTHR30217">
    <property type="entry name" value="PEPTIDASE U32 FAMILY"/>
    <property type="match status" value="1"/>
</dbReference>
<dbReference type="InterPro" id="IPR020988">
    <property type="entry name" value="Pept_U32_collagenase"/>
</dbReference>
<reference evidence="3" key="1">
    <citation type="submission" date="2015-09" db="EMBL/GenBank/DDBJ databases">
        <authorList>
            <person name="Wibberg D."/>
        </authorList>
    </citation>
    <scope>NUCLEOTIDE SEQUENCE [LARGE SCALE GENOMIC DNA]</scope>
    <source>
        <strain evidence="3">SD1D</strain>
    </source>
</reference>
<gene>
    <name evidence="2" type="ORF">SD1D_1638</name>
</gene>
<protein>
    <recommendedName>
        <fullName evidence="1">Peptidase U32 collagenase domain-containing protein</fullName>
    </recommendedName>
</protein>